<protein>
    <submittedName>
        <fullName evidence="1">Uncharacterized protein</fullName>
    </submittedName>
</protein>
<comment type="caution">
    <text evidence="1">The sequence shown here is derived from an EMBL/GenBank/DDBJ whole genome shotgun (WGS) entry which is preliminary data.</text>
</comment>
<keyword evidence="2" id="KW-1185">Reference proteome</keyword>
<evidence type="ECO:0000313" key="2">
    <source>
        <dbReference type="Proteomes" id="UP001620626"/>
    </source>
</evidence>
<proteinExistence type="predicted"/>
<reference evidence="1 2" key="1">
    <citation type="submission" date="2024-10" db="EMBL/GenBank/DDBJ databases">
        <authorList>
            <person name="Kim D."/>
        </authorList>
    </citation>
    <scope>NUCLEOTIDE SEQUENCE [LARGE SCALE GENOMIC DNA]</scope>
    <source>
        <strain evidence="1">BH-2024</strain>
    </source>
</reference>
<name>A0ABD2LY65_9BILA</name>
<accession>A0ABD2LY65</accession>
<evidence type="ECO:0000313" key="1">
    <source>
        <dbReference type="EMBL" id="KAL3120183.1"/>
    </source>
</evidence>
<dbReference type="EMBL" id="JBICBT010000221">
    <property type="protein sequence ID" value="KAL3120183.1"/>
    <property type="molecule type" value="Genomic_DNA"/>
</dbReference>
<gene>
    <name evidence="1" type="ORF">niasHT_008937</name>
</gene>
<sequence length="130" mass="14086">MAKFGRSVQKLYGILGLVIARPKWTNANATNYQTSLSNDADSAVDRNRARADAISMHGPDKLSPTPPPSAISANAIAIREKRGGFLAMARLMITVGQIVTPFAAREMCERRSQYCPCGRGKCVPVTTYKA</sequence>
<organism evidence="1 2">
    <name type="scientific">Heterodera trifolii</name>
    <dbReference type="NCBI Taxonomy" id="157864"/>
    <lineage>
        <taxon>Eukaryota</taxon>
        <taxon>Metazoa</taxon>
        <taxon>Ecdysozoa</taxon>
        <taxon>Nematoda</taxon>
        <taxon>Chromadorea</taxon>
        <taxon>Rhabditida</taxon>
        <taxon>Tylenchina</taxon>
        <taxon>Tylenchomorpha</taxon>
        <taxon>Tylenchoidea</taxon>
        <taxon>Heteroderidae</taxon>
        <taxon>Heteroderinae</taxon>
        <taxon>Heterodera</taxon>
    </lineage>
</organism>
<dbReference type="Proteomes" id="UP001620626">
    <property type="component" value="Unassembled WGS sequence"/>
</dbReference>
<dbReference type="AlphaFoldDB" id="A0ABD2LY65"/>